<dbReference type="GO" id="GO:0071949">
    <property type="term" value="F:FAD binding"/>
    <property type="evidence" value="ECO:0007669"/>
    <property type="project" value="InterPro"/>
</dbReference>
<dbReference type="PROSITE" id="PS51387">
    <property type="entry name" value="FAD_PCMH"/>
    <property type="match status" value="1"/>
</dbReference>
<dbReference type="InterPro" id="IPR016164">
    <property type="entry name" value="FAD-linked_Oxase-like_C"/>
</dbReference>
<evidence type="ECO:0000313" key="4">
    <source>
        <dbReference type="EMBL" id="ACL73118.1"/>
    </source>
</evidence>
<sequence length="353" mass="37883">MHDADLSQALAEQVRVAAESGTPLLIRGGGTKDFYGLRSEGEPLSMIGHRGIVSYEPTELVITARAGTPLAELEQRLRDHGQQLPFEPPAFGAAATIGGAVASGLSGPRRAFSGAVRDNLLGVKLINGRGQILSFGGQVMKNVAGYDLSRINAGALGTLGVLLEVSLKVLPRPAFERTAVFEMDEATALARLTALGRTSLSITATAHDGERLYVRVCGGERSLEAAEQVLDGQTLPESRDFWHSVREHSHPFFDRPGPLWRLSLPPAAPSLGLGETFIEWGGAQRWLCSDAPAEVLRARAAALGGHATLFRGHGGTGEVFHPLTPALLRLHRNLKQAMDPAGIFNRHRMYPDF</sequence>
<keyword evidence="1" id="KW-0285">Flavoprotein</keyword>
<evidence type="ECO:0000313" key="5">
    <source>
        <dbReference type="Proteomes" id="UP000002383"/>
    </source>
</evidence>
<reference evidence="4 5" key="1">
    <citation type="journal article" date="2011" name="Stand. Genomic Sci.">
        <title>Complete genome sequence of 'Thioalkalivibrio sulfidophilus' HL-EbGr7.</title>
        <authorList>
            <person name="Muyzer G."/>
            <person name="Sorokin D.Y."/>
            <person name="Mavromatis K."/>
            <person name="Lapidus A."/>
            <person name="Clum A."/>
            <person name="Ivanova N."/>
            <person name="Pati A."/>
            <person name="d'Haeseleer P."/>
            <person name="Woyke T."/>
            <person name="Kyrpides N.C."/>
        </authorList>
    </citation>
    <scope>NUCLEOTIDE SEQUENCE [LARGE SCALE GENOMIC DNA]</scope>
    <source>
        <strain evidence="4 5">HL-EbGR7</strain>
    </source>
</reference>
<evidence type="ECO:0000256" key="2">
    <source>
        <dbReference type="ARBA" id="ARBA00022827"/>
    </source>
</evidence>
<name>B8GTM4_THISH</name>
<dbReference type="STRING" id="396588.Tgr7_2038"/>
<dbReference type="EMBL" id="CP001339">
    <property type="protein sequence ID" value="ACL73118.1"/>
    <property type="molecule type" value="Genomic_DNA"/>
</dbReference>
<dbReference type="SUPFAM" id="SSF56176">
    <property type="entry name" value="FAD-binding/transporter-associated domain-like"/>
    <property type="match status" value="1"/>
</dbReference>
<evidence type="ECO:0000256" key="1">
    <source>
        <dbReference type="ARBA" id="ARBA00022630"/>
    </source>
</evidence>
<dbReference type="RefSeq" id="WP_012638597.1">
    <property type="nucleotide sequence ID" value="NC_011901.1"/>
</dbReference>
<dbReference type="Gene3D" id="3.30.465.10">
    <property type="match status" value="1"/>
</dbReference>
<organism evidence="4 5">
    <name type="scientific">Thioalkalivibrio sulfidiphilus (strain HL-EbGR7)</name>
    <dbReference type="NCBI Taxonomy" id="396588"/>
    <lineage>
        <taxon>Bacteria</taxon>
        <taxon>Pseudomonadati</taxon>
        <taxon>Pseudomonadota</taxon>
        <taxon>Gammaproteobacteria</taxon>
        <taxon>Chromatiales</taxon>
        <taxon>Ectothiorhodospiraceae</taxon>
        <taxon>Thioalkalivibrio</taxon>
    </lineage>
</organism>
<gene>
    <name evidence="4" type="ordered locus">Tgr7_2038</name>
</gene>
<dbReference type="SUPFAM" id="SSF55103">
    <property type="entry name" value="FAD-linked oxidases, C-terminal domain"/>
    <property type="match status" value="1"/>
</dbReference>
<proteinExistence type="predicted"/>
<protein>
    <submittedName>
        <fullName evidence="4">FAD linked oxidase domain protein</fullName>
    </submittedName>
</protein>
<evidence type="ECO:0000259" key="3">
    <source>
        <dbReference type="PROSITE" id="PS51387"/>
    </source>
</evidence>
<dbReference type="HOGENOM" id="CLU_017779_0_0_6"/>
<dbReference type="KEGG" id="tgr:Tgr7_2038"/>
<dbReference type="Pfam" id="PF01565">
    <property type="entry name" value="FAD_binding_4"/>
    <property type="match status" value="1"/>
</dbReference>
<dbReference type="GO" id="GO:0003824">
    <property type="term" value="F:catalytic activity"/>
    <property type="evidence" value="ECO:0007669"/>
    <property type="project" value="InterPro"/>
</dbReference>
<dbReference type="eggNOG" id="COG0277">
    <property type="taxonomic scope" value="Bacteria"/>
</dbReference>
<dbReference type="InterPro" id="IPR036318">
    <property type="entry name" value="FAD-bd_PCMH-like_sf"/>
</dbReference>
<dbReference type="PANTHER" id="PTHR11748">
    <property type="entry name" value="D-LACTATE DEHYDROGENASE"/>
    <property type="match status" value="1"/>
</dbReference>
<feature type="domain" description="FAD-binding PCMH-type" evidence="3">
    <location>
        <begin position="1"/>
        <end position="172"/>
    </location>
</feature>
<dbReference type="InterPro" id="IPR006094">
    <property type="entry name" value="Oxid_FAD_bind_N"/>
</dbReference>
<dbReference type="AlphaFoldDB" id="B8GTM4"/>
<keyword evidence="2" id="KW-0274">FAD</keyword>
<dbReference type="NCBIfam" id="NF008439">
    <property type="entry name" value="PRK11282.1"/>
    <property type="match status" value="1"/>
</dbReference>
<accession>B8GTM4</accession>
<dbReference type="PANTHER" id="PTHR11748:SF103">
    <property type="entry name" value="GLYCOLATE OXIDASE SUBUNIT GLCE"/>
    <property type="match status" value="1"/>
</dbReference>
<dbReference type="Proteomes" id="UP000002383">
    <property type="component" value="Chromosome"/>
</dbReference>
<dbReference type="InterPro" id="IPR016166">
    <property type="entry name" value="FAD-bd_PCMH"/>
</dbReference>
<dbReference type="InterPro" id="IPR016169">
    <property type="entry name" value="FAD-bd_PCMH_sub2"/>
</dbReference>
<keyword evidence="5" id="KW-1185">Reference proteome</keyword>